<evidence type="ECO:0000256" key="1">
    <source>
        <dbReference type="SAM" id="MobiDB-lite"/>
    </source>
</evidence>
<feature type="signal peptide" evidence="2">
    <location>
        <begin position="1"/>
        <end position="20"/>
    </location>
</feature>
<feature type="region of interest" description="Disordered" evidence="1">
    <location>
        <begin position="140"/>
        <end position="347"/>
    </location>
</feature>
<keyword evidence="4" id="KW-1185">Reference proteome</keyword>
<feature type="chain" id="PRO_5025409191" description="Lytic polysaccharide monooxygenase" evidence="2">
    <location>
        <begin position="21"/>
        <end position="390"/>
    </location>
</feature>
<dbReference type="GeneID" id="54566658"/>
<organism evidence="3 4">
    <name type="scientific">Zasmidium cellare ATCC 36951</name>
    <dbReference type="NCBI Taxonomy" id="1080233"/>
    <lineage>
        <taxon>Eukaryota</taxon>
        <taxon>Fungi</taxon>
        <taxon>Dikarya</taxon>
        <taxon>Ascomycota</taxon>
        <taxon>Pezizomycotina</taxon>
        <taxon>Dothideomycetes</taxon>
        <taxon>Dothideomycetidae</taxon>
        <taxon>Mycosphaerellales</taxon>
        <taxon>Mycosphaerellaceae</taxon>
        <taxon>Zasmidium</taxon>
    </lineage>
</organism>
<evidence type="ECO:0000256" key="2">
    <source>
        <dbReference type="SAM" id="SignalP"/>
    </source>
</evidence>
<gene>
    <name evidence="3" type="ORF">M409DRAFT_56748</name>
</gene>
<accession>A0A6A6CFP4</accession>
<evidence type="ECO:0000313" key="3">
    <source>
        <dbReference type="EMBL" id="KAF2164489.1"/>
    </source>
</evidence>
<evidence type="ECO:0008006" key="5">
    <source>
        <dbReference type="Google" id="ProtNLM"/>
    </source>
</evidence>
<feature type="compositionally biased region" description="Gly residues" evidence="1">
    <location>
        <begin position="322"/>
        <end position="339"/>
    </location>
</feature>
<feature type="compositionally biased region" description="Low complexity" evidence="1">
    <location>
        <begin position="170"/>
        <end position="321"/>
    </location>
</feature>
<dbReference type="Proteomes" id="UP000799537">
    <property type="component" value="Unassembled WGS sequence"/>
</dbReference>
<keyword evidence="2" id="KW-0732">Signal</keyword>
<evidence type="ECO:0000313" key="4">
    <source>
        <dbReference type="Proteomes" id="UP000799537"/>
    </source>
</evidence>
<proteinExistence type="predicted"/>
<protein>
    <recommendedName>
        <fullName evidence="5">Lytic polysaccharide monooxygenase</fullName>
    </recommendedName>
</protein>
<sequence length="390" mass="41793">MHFTTAAAAAIGLLGVNVAAQGLGQTAICPFDGNRGPNILLAVVQLPDGGTEIDAWLYGYNWCSHSNFVSSSGDICSDTGSNDNTVEFMHAPFTNKFGAFDPICYANIDIQFFGCEPGQNGGFNYDNVVAWITSKPPDQITNSAVDAAPNFGPQRGQFGQPPQGAIPLSQAGPGQFNGQQGGQQPQQAPQGQVGKRQQSQSQGGVGQSQNQQLGGLQSNNVPGSFNQPQGINPQQQGQFNPQQQGSFAPQQGQFNPQQQGQFNPQQQGQFNPQQQGQFNPQQQGQFNPQQQGQFPSQQGQFNPQQQQQHQQQGQFSPQQQGQFGGQPGPYGGQPGGGQQPGQSGLQPQVSYLYQCVDDREHRGCVYNSQIDPPSETKYTAFLSCGVMAEP</sequence>
<reference evidence="3" key="1">
    <citation type="journal article" date="2020" name="Stud. Mycol.">
        <title>101 Dothideomycetes genomes: a test case for predicting lifestyles and emergence of pathogens.</title>
        <authorList>
            <person name="Haridas S."/>
            <person name="Albert R."/>
            <person name="Binder M."/>
            <person name="Bloem J."/>
            <person name="Labutti K."/>
            <person name="Salamov A."/>
            <person name="Andreopoulos B."/>
            <person name="Baker S."/>
            <person name="Barry K."/>
            <person name="Bills G."/>
            <person name="Bluhm B."/>
            <person name="Cannon C."/>
            <person name="Castanera R."/>
            <person name="Culley D."/>
            <person name="Daum C."/>
            <person name="Ezra D."/>
            <person name="Gonzalez J."/>
            <person name="Henrissat B."/>
            <person name="Kuo A."/>
            <person name="Liang C."/>
            <person name="Lipzen A."/>
            <person name="Lutzoni F."/>
            <person name="Magnuson J."/>
            <person name="Mondo S."/>
            <person name="Nolan M."/>
            <person name="Ohm R."/>
            <person name="Pangilinan J."/>
            <person name="Park H.-J."/>
            <person name="Ramirez L."/>
            <person name="Alfaro M."/>
            <person name="Sun H."/>
            <person name="Tritt A."/>
            <person name="Yoshinaga Y."/>
            <person name="Zwiers L.-H."/>
            <person name="Turgeon B."/>
            <person name="Goodwin S."/>
            <person name="Spatafora J."/>
            <person name="Crous P."/>
            <person name="Grigoriev I."/>
        </authorList>
    </citation>
    <scope>NUCLEOTIDE SEQUENCE</scope>
    <source>
        <strain evidence="3">ATCC 36951</strain>
    </source>
</reference>
<name>A0A6A6CFP4_ZASCE</name>
<dbReference type="OrthoDB" id="3634004at2759"/>
<dbReference type="AlphaFoldDB" id="A0A6A6CFP4"/>
<feature type="compositionally biased region" description="Low complexity" evidence="1">
    <location>
        <begin position="149"/>
        <end position="163"/>
    </location>
</feature>
<dbReference type="RefSeq" id="XP_033665378.1">
    <property type="nucleotide sequence ID" value="XM_033813386.1"/>
</dbReference>
<dbReference type="EMBL" id="ML993604">
    <property type="protein sequence ID" value="KAF2164489.1"/>
    <property type="molecule type" value="Genomic_DNA"/>
</dbReference>